<gene>
    <name evidence="1" type="ORF">DHETER_LOCUS1849</name>
</gene>
<keyword evidence="2" id="KW-1185">Reference proteome</keyword>
<accession>A0ACA9KHR3</accession>
<organism evidence="1 2">
    <name type="scientific">Dentiscutata heterogama</name>
    <dbReference type="NCBI Taxonomy" id="1316150"/>
    <lineage>
        <taxon>Eukaryota</taxon>
        <taxon>Fungi</taxon>
        <taxon>Fungi incertae sedis</taxon>
        <taxon>Mucoromycota</taxon>
        <taxon>Glomeromycotina</taxon>
        <taxon>Glomeromycetes</taxon>
        <taxon>Diversisporales</taxon>
        <taxon>Gigasporaceae</taxon>
        <taxon>Dentiscutata</taxon>
    </lineage>
</organism>
<comment type="caution">
    <text evidence="1">The sequence shown here is derived from an EMBL/GenBank/DDBJ whole genome shotgun (WGS) entry which is preliminary data.</text>
</comment>
<dbReference type="EMBL" id="CAJVPU010001205">
    <property type="protein sequence ID" value="CAG8474206.1"/>
    <property type="molecule type" value="Genomic_DNA"/>
</dbReference>
<evidence type="ECO:0000313" key="1">
    <source>
        <dbReference type="EMBL" id="CAG8474206.1"/>
    </source>
</evidence>
<sequence length="214" mass="24969">MPKRTTLMDTQKFEFCVYTRDNKRTHPEYVKWIKDKWRVKINESTVTRILQTKDQRLSNEIVNPDANANLSDDLHEAGDSRLENLIRSLNTLCLPNAMETDEFLNFNGEEIVYEVFPEDQIIKELAYMFRNDESIEVMDEGNIEVMDKEEDDSVEPAVVSGSSALNSLKNVRMFLLQQEGLDDQLKSINFLEKFIRKMMSSSAQQTCIDEYFKT</sequence>
<proteinExistence type="predicted"/>
<name>A0ACA9KHR3_9GLOM</name>
<reference evidence="1" key="1">
    <citation type="submission" date="2021-06" db="EMBL/GenBank/DDBJ databases">
        <authorList>
            <person name="Kallberg Y."/>
            <person name="Tangrot J."/>
            <person name="Rosling A."/>
        </authorList>
    </citation>
    <scope>NUCLEOTIDE SEQUENCE</scope>
    <source>
        <strain evidence="1">IL203A</strain>
    </source>
</reference>
<evidence type="ECO:0000313" key="2">
    <source>
        <dbReference type="Proteomes" id="UP000789702"/>
    </source>
</evidence>
<dbReference type="Proteomes" id="UP000789702">
    <property type="component" value="Unassembled WGS sequence"/>
</dbReference>
<protein>
    <submittedName>
        <fullName evidence="1">17180_t:CDS:1</fullName>
    </submittedName>
</protein>